<evidence type="ECO:0000256" key="1">
    <source>
        <dbReference type="SAM" id="SignalP"/>
    </source>
</evidence>
<dbReference type="AlphaFoldDB" id="A0A9W9V7P1"/>
<dbReference type="EMBL" id="JAPZBU010000013">
    <property type="protein sequence ID" value="KAJ5369460.1"/>
    <property type="molecule type" value="Genomic_DNA"/>
</dbReference>
<reference evidence="2" key="1">
    <citation type="submission" date="2022-12" db="EMBL/GenBank/DDBJ databases">
        <authorList>
            <person name="Petersen C."/>
        </authorList>
    </citation>
    <scope>NUCLEOTIDE SEQUENCE</scope>
    <source>
        <strain evidence="2">IBT 29677</strain>
    </source>
</reference>
<reference evidence="2" key="2">
    <citation type="journal article" date="2023" name="IMA Fungus">
        <title>Comparative genomic study of the Penicillium genus elucidates a diverse pangenome and 15 lateral gene transfer events.</title>
        <authorList>
            <person name="Petersen C."/>
            <person name="Sorensen T."/>
            <person name="Nielsen M.R."/>
            <person name="Sondergaard T.E."/>
            <person name="Sorensen J.L."/>
            <person name="Fitzpatrick D.A."/>
            <person name="Frisvad J.C."/>
            <person name="Nielsen K.L."/>
        </authorList>
    </citation>
    <scope>NUCLEOTIDE SEQUENCE</scope>
    <source>
        <strain evidence="2">IBT 29677</strain>
    </source>
</reference>
<evidence type="ECO:0000313" key="2">
    <source>
        <dbReference type="EMBL" id="KAJ5369460.1"/>
    </source>
</evidence>
<sequence length="270" mass="28654">MRLSLCLITSLFVKSVVSSPSSSASASVARRDDSLQAAGDPCFDNEKCASGICLDFICRHKDIEARCYIDDECQSSECMRGQCTPLKNGKVCAKDYDCESQFCSDSICSSALGKTCTTSPGNDSYEDCHGYNCSPEGTCVEYSYLDDSCQADWQCRVGQCLQGNCKYPTGTKYSKCSGSNECNDGLICKYVFGEKQCESGTAGEAGADCKHDNHCNKGLECLTAEGSGDTYCGKGQCKVNGSFCLRDSSCCSEKGCILGVCAGAINGAGN</sequence>
<keyword evidence="3" id="KW-1185">Reference proteome</keyword>
<name>A0A9W9V7P1_9EURO</name>
<dbReference type="GeneID" id="81377689"/>
<protein>
    <recommendedName>
        <fullName evidence="4">Dickkopf N-terminal cysteine-rich domain-containing protein</fullName>
    </recommendedName>
</protein>
<feature type="signal peptide" evidence="1">
    <location>
        <begin position="1"/>
        <end position="18"/>
    </location>
</feature>
<keyword evidence="1" id="KW-0732">Signal</keyword>
<feature type="chain" id="PRO_5040886010" description="Dickkopf N-terminal cysteine-rich domain-containing protein" evidence="1">
    <location>
        <begin position="19"/>
        <end position="270"/>
    </location>
</feature>
<proteinExistence type="predicted"/>
<organism evidence="2 3">
    <name type="scientific">Penicillium cosmopolitanum</name>
    <dbReference type="NCBI Taxonomy" id="1131564"/>
    <lineage>
        <taxon>Eukaryota</taxon>
        <taxon>Fungi</taxon>
        <taxon>Dikarya</taxon>
        <taxon>Ascomycota</taxon>
        <taxon>Pezizomycotina</taxon>
        <taxon>Eurotiomycetes</taxon>
        <taxon>Eurotiomycetidae</taxon>
        <taxon>Eurotiales</taxon>
        <taxon>Aspergillaceae</taxon>
        <taxon>Penicillium</taxon>
    </lineage>
</organism>
<evidence type="ECO:0000313" key="3">
    <source>
        <dbReference type="Proteomes" id="UP001147747"/>
    </source>
</evidence>
<comment type="caution">
    <text evidence="2">The sequence shown here is derived from an EMBL/GenBank/DDBJ whole genome shotgun (WGS) entry which is preliminary data.</text>
</comment>
<dbReference type="Proteomes" id="UP001147747">
    <property type="component" value="Unassembled WGS sequence"/>
</dbReference>
<accession>A0A9W9V7P1</accession>
<gene>
    <name evidence="2" type="ORF">N7509_014072</name>
</gene>
<evidence type="ECO:0008006" key="4">
    <source>
        <dbReference type="Google" id="ProtNLM"/>
    </source>
</evidence>
<dbReference type="RefSeq" id="XP_056480698.1">
    <property type="nucleotide sequence ID" value="XM_056638709.1"/>
</dbReference>
<dbReference type="OrthoDB" id="6475119at2759"/>